<evidence type="ECO:0000256" key="5">
    <source>
        <dbReference type="ARBA" id="ARBA00022989"/>
    </source>
</evidence>
<evidence type="ECO:0000313" key="11">
    <source>
        <dbReference type="Proteomes" id="UP001180087"/>
    </source>
</evidence>
<feature type="transmembrane region" description="Helical" evidence="7">
    <location>
        <begin position="168"/>
        <end position="201"/>
    </location>
</feature>
<accession>A0ABY9L197</accession>
<dbReference type="InterPro" id="IPR003439">
    <property type="entry name" value="ABC_transporter-like_ATP-bd"/>
</dbReference>
<name>A0ABY9L197_9BACI</name>
<dbReference type="PROSITE" id="PS50929">
    <property type="entry name" value="ABC_TM1F"/>
    <property type="match status" value="1"/>
</dbReference>
<evidence type="ECO:0000259" key="8">
    <source>
        <dbReference type="PROSITE" id="PS50893"/>
    </source>
</evidence>
<reference evidence="10" key="1">
    <citation type="submission" date="2023-06" db="EMBL/GenBank/DDBJ databases">
        <title>A Treasure from Seagulls: Isolation and Description of Aciduricobacillus qingdaonensis gen. nov., sp. nov., a Rare Obligately Uric Acid-utilizing Member in the Family Bacillaceae.</title>
        <authorList>
            <person name="Liu W."/>
            <person name="Wang B."/>
        </authorList>
    </citation>
    <scope>NUCLEOTIDE SEQUENCE</scope>
    <source>
        <strain evidence="10">44XB</strain>
    </source>
</reference>
<keyword evidence="4 10" id="KW-0067">ATP-binding</keyword>
<evidence type="ECO:0000256" key="3">
    <source>
        <dbReference type="ARBA" id="ARBA00022741"/>
    </source>
</evidence>
<feature type="domain" description="ABC transmembrane type-1" evidence="9">
    <location>
        <begin position="50"/>
        <end position="332"/>
    </location>
</feature>
<dbReference type="GO" id="GO:0005524">
    <property type="term" value="F:ATP binding"/>
    <property type="evidence" value="ECO:0007669"/>
    <property type="project" value="UniProtKB-KW"/>
</dbReference>
<dbReference type="EMBL" id="CP129113">
    <property type="protein sequence ID" value="WLV25563.1"/>
    <property type="molecule type" value="Genomic_DNA"/>
</dbReference>
<keyword evidence="6 7" id="KW-0472">Membrane</keyword>
<gene>
    <name evidence="10" type="ORF">QR721_04980</name>
</gene>
<dbReference type="SUPFAM" id="SSF90123">
    <property type="entry name" value="ABC transporter transmembrane region"/>
    <property type="match status" value="1"/>
</dbReference>
<dbReference type="Gene3D" id="3.40.50.300">
    <property type="entry name" value="P-loop containing nucleotide triphosphate hydrolases"/>
    <property type="match status" value="1"/>
</dbReference>
<dbReference type="InterPro" id="IPR036640">
    <property type="entry name" value="ABC1_TM_sf"/>
</dbReference>
<keyword evidence="5 7" id="KW-1133">Transmembrane helix</keyword>
<keyword evidence="11" id="KW-1185">Reference proteome</keyword>
<feature type="transmembrane region" description="Helical" evidence="7">
    <location>
        <begin position="86"/>
        <end position="106"/>
    </location>
</feature>
<dbReference type="InterPro" id="IPR027417">
    <property type="entry name" value="P-loop_NTPase"/>
</dbReference>
<dbReference type="Proteomes" id="UP001180087">
    <property type="component" value="Chromosome"/>
</dbReference>
<dbReference type="PROSITE" id="PS50893">
    <property type="entry name" value="ABC_TRANSPORTER_2"/>
    <property type="match status" value="1"/>
</dbReference>
<dbReference type="InterPro" id="IPR011527">
    <property type="entry name" value="ABC1_TM_dom"/>
</dbReference>
<keyword evidence="3" id="KW-0547">Nucleotide-binding</keyword>
<dbReference type="Pfam" id="PF00664">
    <property type="entry name" value="ABC_membrane"/>
    <property type="match status" value="1"/>
</dbReference>
<dbReference type="CDD" id="cd18547">
    <property type="entry name" value="ABC_6TM_Tm288_like"/>
    <property type="match status" value="1"/>
</dbReference>
<keyword evidence="2 7" id="KW-0812">Transmembrane</keyword>
<dbReference type="SUPFAM" id="SSF52540">
    <property type="entry name" value="P-loop containing nucleoside triphosphate hydrolases"/>
    <property type="match status" value="1"/>
</dbReference>
<organism evidence="10 11">
    <name type="scientific">Aciduricibacillus chroicocephali</name>
    <dbReference type="NCBI Taxonomy" id="3054939"/>
    <lineage>
        <taxon>Bacteria</taxon>
        <taxon>Bacillati</taxon>
        <taxon>Bacillota</taxon>
        <taxon>Bacilli</taxon>
        <taxon>Bacillales</taxon>
        <taxon>Bacillaceae</taxon>
        <taxon>Aciduricibacillus</taxon>
    </lineage>
</organism>
<dbReference type="PANTHER" id="PTHR43394:SF1">
    <property type="entry name" value="ATP-BINDING CASSETTE SUB-FAMILY B MEMBER 10, MITOCHONDRIAL"/>
    <property type="match status" value="1"/>
</dbReference>
<feature type="transmembrane region" description="Helical" evidence="7">
    <location>
        <begin position="48"/>
        <end position="70"/>
    </location>
</feature>
<evidence type="ECO:0000256" key="6">
    <source>
        <dbReference type="ARBA" id="ARBA00023136"/>
    </source>
</evidence>
<evidence type="ECO:0000256" key="4">
    <source>
        <dbReference type="ARBA" id="ARBA00022840"/>
    </source>
</evidence>
<feature type="transmembrane region" description="Helical" evidence="7">
    <location>
        <begin position="282"/>
        <end position="310"/>
    </location>
</feature>
<dbReference type="RefSeq" id="WP_348029354.1">
    <property type="nucleotide sequence ID" value="NZ_CP129113.1"/>
</dbReference>
<dbReference type="PROSITE" id="PS00211">
    <property type="entry name" value="ABC_TRANSPORTER_1"/>
    <property type="match status" value="1"/>
</dbReference>
<comment type="subcellular location">
    <subcellularLocation>
        <location evidence="1">Cell membrane</location>
        <topology evidence="1">Multi-pass membrane protein</topology>
    </subcellularLocation>
</comment>
<dbReference type="InterPro" id="IPR039421">
    <property type="entry name" value="Type_1_exporter"/>
</dbReference>
<dbReference type="InterPro" id="IPR003593">
    <property type="entry name" value="AAA+_ATPase"/>
</dbReference>
<sequence length="598" mass="67235">MNVKQWTEPFQQKKITLKDVKGKDKKRAKDAKGTIKRLWSYFGKEKRMLIIVIFMVLLSTVFSLLGPYLVGRGIDKYISGGMSKGLGLLIGTLAFVYILLALATFLQNYWMVGIGQNIVYKLRQQLFEQFHRLPISYYDKRKQGDLMSRVTNDIDNVNSTLNQSVIQIFSSVLTLCGTIVVMLMLSPLLTVVTMIVVPLLFIGTKWITNRTGPLYKLQQKDLGEMNGFVDETFNGQKIVRLFSQEARFAEDFRNHNEALQQSGFWAQAISGLIPKVMNTLNFLSFALIALFGGWLAVKGTITVGVIVIFIEYARQFTRPLNDLANQFNVVLSAVAGAERVFQVLDEQPEDLKEDEGKELKKTNGHFAFNNVGFAYDERSILKDINFEVLPGQTVAFVGHTGAGKTTIANLIARFYDYDSGSIKLDGIELNSIRRTSLRQHMAIVLQDTFLFKGSIRENIRYGKLDATNEEVIAASKQANAHNFISSLPNGYDTMLDQSGSGISQGQKQLLAIARAFLKEPEILILDEATSNIDTITEMHIQQALKELMRNRTSFVIAHRLNTVEEADQIIVLEHGQIIEQGTHAQLISQKGKYASLYV</sequence>
<proteinExistence type="predicted"/>
<evidence type="ECO:0000313" key="10">
    <source>
        <dbReference type="EMBL" id="WLV25563.1"/>
    </source>
</evidence>
<dbReference type="SMART" id="SM00382">
    <property type="entry name" value="AAA"/>
    <property type="match status" value="1"/>
</dbReference>
<evidence type="ECO:0000259" key="9">
    <source>
        <dbReference type="PROSITE" id="PS50929"/>
    </source>
</evidence>
<feature type="domain" description="ABC transporter" evidence="8">
    <location>
        <begin position="366"/>
        <end position="598"/>
    </location>
</feature>
<dbReference type="Pfam" id="PF00005">
    <property type="entry name" value="ABC_tran"/>
    <property type="match status" value="1"/>
</dbReference>
<dbReference type="PANTHER" id="PTHR43394">
    <property type="entry name" value="ATP-DEPENDENT PERMEASE MDL1, MITOCHONDRIAL"/>
    <property type="match status" value="1"/>
</dbReference>
<dbReference type="Gene3D" id="1.20.1560.10">
    <property type="entry name" value="ABC transporter type 1, transmembrane domain"/>
    <property type="match status" value="1"/>
</dbReference>
<protein>
    <submittedName>
        <fullName evidence="10">ABC transporter ATP-binding protein</fullName>
    </submittedName>
</protein>
<evidence type="ECO:0000256" key="1">
    <source>
        <dbReference type="ARBA" id="ARBA00004651"/>
    </source>
</evidence>
<evidence type="ECO:0000256" key="2">
    <source>
        <dbReference type="ARBA" id="ARBA00022692"/>
    </source>
</evidence>
<dbReference type="InterPro" id="IPR017871">
    <property type="entry name" value="ABC_transporter-like_CS"/>
</dbReference>
<evidence type="ECO:0000256" key="7">
    <source>
        <dbReference type="SAM" id="Phobius"/>
    </source>
</evidence>